<evidence type="ECO:0000313" key="1">
    <source>
        <dbReference type="EMBL" id="UNM15847.1"/>
    </source>
</evidence>
<dbReference type="RefSeq" id="WP_242337982.1">
    <property type="nucleotide sequence ID" value="NZ_CP071872.1"/>
</dbReference>
<reference evidence="1 2" key="1">
    <citation type="submission" date="2021-03" db="EMBL/GenBank/DDBJ databases">
        <title>Complete genome of Streptomyces formicae strain 1H-GS9 (DSM 100524).</title>
        <authorList>
            <person name="Atanasov K.E."/>
            <person name="Altabella T."/>
            <person name="Ferrer A."/>
        </authorList>
    </citation>
    <scope>NUCLEOTIDE SEQUENCE [LARGE SCALE GENOMIC DNA]</scope>
    <source>
        <strain evidence="1 2">1H-GS9</strain>
    </source>
</reference>
<dbReference type="Gene3D" id="1.20.120.1870">
    <property type="entry name" value="Fic/DOC protein, Fido domain"/>
    <property type="match status" value="1"/>
</dbReference>
<dbReference type="Proteomes" id="UP000828924">
    <property type="component" value="Chromosome"/>
</dbReference>
<name>A0ABY3WX15_9ACTN</name>
<keyword evidence="2" id="KW-1185">Reference proteome</keyword>
<accession>A0ABY3WX15</accession>
<gene>
    <name evidence="1" type="ORF">J4032_34190</name>
</gene>
<evidence type="ECO:0000313" key="2">
    <source>
        <dbReference type="Proteomes" id="UP000828924"/>
    </source>
</evidence>
<sequence>MTHHLDLSQLLWTAERLPGDPQADDYGSLIAAIDRAGAAAFGYEVYGSVPLKAAALFQTIALLKPLEHSNKTFAFAAARAFMRANGQVLRPKPDQLSELLANIQPGAPGVRAIAERLAQWVRPPGVQA</sequence>
<protein>
    <submittedName>
        <fullName evidence="1">Fic family toxin-antitoxin system, toxin component</fullName>
    </submittedName>
</protein>
<proteinExistence type="predicted"/>
<dbReference type="EMBL" id="CP071872">
    <property type="protein sequence ID" value="UNM15847.1"/>
    <property type="molecule type" value="Genomic_DNA"/>
</dbReference>
<dbReference type="InterPro" id="IPR053737">
    <property type="entry name" value="Type_II_TA_Toxin"/>
</dbReference>
<organism evidence="1 2">
    <name type="scientific">Streptomyces formicae</name>
    <dbReference type="NCBI Taxonomy" id="1616117"/>
    <lineage>
        <taxon>Bacteria</taxon>
        <taxon>Bacillati</taxon>
        <taxon>Actinomycetota</taxon>
        <taxon>Actinomycetes</taxon>
        <taxon>Kitasatosporales</taxon>
        <taxon>Streptomycetaceae</taxon>
        <taxon>Streptomyces</taxon>
    </lineage>
</organism>